<protein>
    <submittedName>
        <fullName evidence="1">Uncharacterized protein</fullName>
    </submittedName>
</protein>
<evidence type="ECO:0000313" key="1">
    <source>
        <dbReference type="EMBL" id="PIK41175.1"/>
    </source>
</evidence>
<accession>A0A2G8JZQ1</accession>
<name>A0A2G8JZQ1_STIJA</name>
<evidence type="ECO:0000313" key="2">
    <source>
        <dbReference type="Proteomes" id="UP000230750"/>
    </source>
</evidence>
<keyword evidence="2" id="KW-1185">Reference proteome</keyword>
<dbReference type="AlphaFoldDB" id="A0A2G8JZQ1"/>
<organism evidence="1 2">
    <name type="scientific">Stichopus japonicus</name>
    <name type="common">Sea cucumber</name>
    <dbReference type="NCBI Taxonomy" id="307972"/>
    <lineage>
        <taxon>Eukaryota</taxon>
        <taxon>Metazoa</taxon>
        <taxon>Echinodermata</taxon>
        <taxon>Eleutherozoa</taxon>
        <taxon>Echinozoa</taxon>
        <taxon>Holothuroidea</taxon>
        <taxon>Aspidochirotacea</taxon>
        <taxon>Aspidochirotida</taxon>
        <taxon>Stichopodidae</taxon>
        <taxon>Apostichopus</taxon>
    </lineage>
</organism>
<sequence>MGPFATGGRSVAKVSISNFQSNNKQNVWRLLENEFESFKAEDVEVFFTDEKGVPFQRTSVRDETAKFEKQLCVFGGSKPFTDVDQWRRDLATSSLVISGDLSESNLLPVWEILKKSKHDFTEYLEAICELLQDVWSKLQEVTEGLRLISSTTKGLLPAMVLPQTNVAPSLSRFAEDSSNVFANTESSYPKIVNDLQLSNLKQGIWNATTLRRVLGKSTISCNAVMWQFVKTIFSLDCRGRRCLKMPTLASQPVSIKHKHDGSDIFDLFDCSNCEHKIQHELISAMDVTLAILHCCDPFFDRSYFGKWLSVGLPYLSSSLTWIRKIPKLRCNFGAYGKFTNRGRIQQQITSKPA</sequence>
<proteinExistence type="predicted"/>
<comment type="caution">
    <text evidence="1">The sequence shown here is derived from an EMBL/GenBank/DDBJ whole genome shotgun (WGS) entry which is preliminary data.</text>
</comment>
<dbReference type="Proteomes" id="UP000230750">
    <property type="component" value="Unassembled WGS sequence"/>
</dbReference>
<gene>
    <name evidence="1" type="ORF">BSL78_21970</name>
</gene>
<dbReference type="EMBL" id="MRZV01001043">
    <property type="protein sequence ID" value="PIK41175.1"/>
    <property type="molecule type" value="Genomic_DNA"/>
</dbReference>
<reference evidence="1 2" key="1">
    <citation type="journal article" date="2017" name="PLoS Biol.">
        <title>The sea cucumber genome provides insights into morphological evolution and visceral regeneration.</title>
        <authorList>
            <person name="Zhang X."/>
            <person name="Sun L."/>
            <person name="Yuan J."/>
            <person name="Sun Y."/>
            <person name="Gao Y."/>
            <person name="Zhang L."/>
            <person name="Li S."/>
            <person name="Dai H."/>
            <person name="Hamel J.F."/>
            <person name="Liu C."/>
            <person name="Yu Y."/>
            <person name="Liu S."/>
            <person name="Lin W."/>
            <person name="Guo K."/>
            <person name="Jin S."/>
            <person name="Xu P."/>
            <person name="Storey K.B."/>
            <person name="Huan P."/>
            <person name="Zhang T."/>
            <person name="Zhou Y."/>
            <person name="Zhang J."/>
            <person name="Lin C."/>
            <person name="Li X."/>
            <person name="Xing L."/>
            <person name="Huo D."/>
            <person name="Sun M."/>
            <person name="Wang L."/>
            <person name="Mercier A."/>
            <person name="Li F."/>
            <person name="Yang H."/>
            <person name="Xiang J."/>
        </authorList>
    </citation>
    <scope>NUCLEOTIDE SEQUENCE [LARGE SCALE GENOMIC DNA]</scope>
    <source>
        <strain evidence="1">Shaxun</strain>
        <tissue evidence="1">Muscle</tissue>
    </source>
</reference>